<sequence>MQLQVFVPEADLVHILGAGGKRSKPAKITDNSKVVLKPRFLTAHEVARYIGNVSKTINGDKKNNGDK</sequence>
<dbReference type="AlphaFoldDB" id="A0A3B0UI06"/>
<protein>
    <submittedName>
        <fullName evidence="1">Uncharacterized protein</fullName>
    </submittedName>
</protein>
<reference evidence="1" key="1">
    <citation type="submission" date="2018-06" db="EMBL/GenBank/DDBJ databases">
        <authorList>
            <person name="Zhirakovskaya E."/>
        </authorList>
    </citation>
    <scope>NUCLEOTIDE SEQUENCE</scope>
</reference>
<gene>
    <name evidence="1" type="ORF">MNBD_ALPHA11-244</name>
</gene>
<dbReference type="EMBL" id="UOEQ01000570">
    <property type="protein sequence ID" value="VAW24967.1"/>
    <property type="molecule type" value="Genomic_DNA"/>
</dbReference>
<evidence type="ECO:0000313" key="1">
    <source>
        <dbReference type="EMBL" id="VAW24967.1"/>
    </source>
</evidence>
<proteinExistence type="predicted"/>
<name>A0A3B0UI06_9ZZZZ</name>
<accession>A0A3B0UI06</accession>
<organism evidence="1">
    <name type="scientific">hydrothermal vent metagenome</name>
    <dbReference type="NCBI Taxonomy" id="652676"/>
    <lineage>
        <taxon>unclassified sequences</taxon>
        <taxon>metagenomes</taxon>
        <taxon>ecological metagenomes</taxon>
    </lineage>
</organism>